<evidence type="ECO:0000256" key="1">
    <source>
        <dbReference type="SAM" id="Phobius"/>
    </source>
</evidence>
<name>A0ABD5X9F4_9EURY</name>
<proteinExistence type="predicted"/>
<dbReference type="InterPro" id="IPR054258">
    <property type="entry name" value="DUF6989"/>
</dbReference>
<dbReference type="RefSeq" id="WP_267638146.1">
    <property type="nucleotide sequence ID" value="NZ_JAODIY010000012.1"/>
</dbReference>
<organism evidence="3 4">
    <name type="scientific">Halovenus rubra</name>
    <dbReference type="NCBI Taxonomy" id="869890"/>
    <lineage>
        <taxon>Archaea</taxon>
        <taxon>Methanobacteriati</taxon>
        <taxon>Methanobacteriota</taxon>
        <taxon>Stenosarchaea group</taxon>
        <taxon>Halobacteria</taxon>
        <taxon>Halobacteriales</taxon>
        <taxon>Haloarculaceae</taxon>
        <taxon>Halovenus</taxon>
    </lineage>
</organism>
<evidence type="ECO:0000313" key="4">
    <source>
        <dbReference type="Proteomes" id="UP001596414"/>
    </source>
</evidence>
<evidence type="ECO:0000313" key="3">
    <source>
        <dbReference type="EMBL" id="MFC7126523.1"/>
    </source>
</evidence>
<feature type="transmembrane region" description="Helical" evidence="1">
    <location>
        <begin position="175"/>
        <end position="196"/>
    </location>
</feature>
<keyword evidence="1" id="KW-0472">Membrane</keyword>
<sequence length="268" mass="29442">MSDSAILSRVSRLRAYVTKQDTLVGLWMIGTVIAFYHNFLFTQLTALSYLYALGFYGIGLVYATVNERIRHLTAIGTLGGFLELLGDYFLVHIAGSLVYPTGYPFLLSSPAYMPFAWALLITFMGYIGLRLHEEISTFAAYLGPAVFAFVAESGFESLASQGGGWIYTTAPLGWVGHAPLFIVVAEAVMFASSLLLGEAGCPHGRFWNRGHDQPELRRRLLPVRSSLESGVIPNGNERPCLDASVQRSATSIARSMFRTADFMTSSRN</sequence>
<keyword evidence="1" id="KW-1133">Transmembrane helix</keyword>
<feature type="transmembrane region" description="Helical" evidence="1">
    <location>
        <begin position="72"/>
        <end position="91"/>
    </location>
</feature>
<dbReference type="AlphaFoldDB" id="A0ABD5X9F4"/>
<protein>
    <submittedName>
        <fullName evidence="3">DUF6989 domain-containing protein</fullName>
    </submittedName>
</protein>
<evidence type="ECO:0000259" key="2">
    <source>
        <dbReference type="Pfam" id="PF22497"/>
    </source>
</evidence>
<keyword evidence="1" id="KW-0812">Transmembrane</keyword>
<dbReference type="Proteomes" id="UP001596414">
    <property type="component" value="Unassembled WGS sequence"/>
</dbReference>
<dbReference type="EMBL" id="JBHSZQ010000022">
    <property type="protein sequence ID" value="MFC7126523.1"/>
    <property type="molecule type" value="Genomic_DNA"/>
</dbReference>
<reference evidence="3 4" key="1">
    <citation type="journal article" date="2014" name="Int. J. Syst. Evol. Microbiol.">
        <title>Complete genome sequence of Corynebacterium casei LMG S-19264T (=DSM 44701T), isolated from a smear-ripened cheese.</title>
        <authorList>
            <consortium name="US DOE Joint Genome Institute (JGI-PGF)"/>
            <person name="Walter F."/>
            <person name="Albersmeier A."/>
            <person name="Kalinowski J."/>
            <person name="Ruckert C."/>
        </authorList>
    </citation>
    <scope>NUCLEOTIDE SEQUENCE [LARGE SCALE GENOMIC DNA]</scope>
    <source>
        <strain evidence="3 4">CGMCC 4.7215</strain>
    </source>
</reference>
<comment type="caution">
    <text evidence="3">The sequence shown here is derived from an EMBL/GenBank/DDBJ whole genome shotgun (WGS) entry which is preliminary data.</text>
</comment>
<feature type="transmembrane region" description="Helical" evidence="1">
    <location>
        <begin position="111"/>
        <end position="129"/>
    </location>
</feature>
<feature type="transmembrane region" description="Helical" evidence="1">
    <location>
        <begin position="21"/>
        <end position="40"/>
    </location>
</feature>
<gene>
    <name evidence="3" type="ORF">ACFQJ7_10820</name>
</gene>
<dbReference type="Pfam" id="PF22497">
    <property type="entry name" value="DUF6989"/>
    <property type="match status" value="1"/>
</dbReference>
<accession>A0ABD5X9F4</accession>
<feature type="domain" description="DUF6989" evidence="2">
    <location>
        <begin position="84"/>
        <end position="196"/>
    </location>
</feature>
<feature type="transmembrane region" description="Helical" evidence="1">
    <location>
        <begin position="138"/>
        <end position="155"/>
    </location>
</feature>
<feature type="transmembrane region" description="Helical" evidence="1">
    <location>
        <begin position="46"/>
        <end position="65"/>
    </location>
</feature>